<evidence type="ECO:0000256" key="5">
    <source>
        <dbReference type="ARBA" id="ARBA00023242"/>
    </source>
</evidence>
<dbReference type="SMART" id="SM01019">
    <property type="entry name" value="B3"/>
    <property type="match status" value="1"/>
</dbReference>
<dbReference type="PANTHER" id="PTHR31541">
    <property type="entry name" value="B3 DOMAIN PLANT PROTEIN-RELATED"/>
    <property type="match status" value="1"/>
</dbReference>
<evidence type="ECO:0000259" key="7">
    <source>
        <dbReference type="PROSITE" id="PS50863"/>
    </source>
</evidence>
<keyword evidence="5" id="KW-0539">Nucleus</keyword>
<dbReference type="GO" id="GO:0005634">
    <property type="term" value="C:nucleus"/>
    <property type="evidence" value="ECO:0007669"/>
    <property type="project" value="UniProtKB-SubCell"/>
</dbReference>
<gene>
    <name evidence="8" type="ORF">FSB_LOCUS24657</name>
</gene>
<accession>A0A2N9GBB1</accession>
<dbReference type="AlphaFoldDB" id="A0A2N9GBB1"/>
<evidence type="ECO:0000313" key="8">
    <source>
        <dbReference type="EMBL" id="SPC96775.1"/>
    </source>
</evidence>
<reference evidence="8" key="1">
    <citation type="submission" date="2018-02" db="EMBL/GenBank/DDBJ databases">
        <authorList>
            <person name="Cohen D.B."/>
            <person name="Kent A.D."/>
        </authorList>
    </citation>
    <scope>NUCLEOTIDE SEQUENCE</scope>
</reference>
<proteinExistence type="predicted"/>
<keyword evidence="2" id="KW-0805">Transcription regulation</keyword>
<dbReference type="GO" id="GO:0003677">
    <property type="term" value="F:DNA binding"/>
    <property type="evidence" value="ECO:0007669"/>
    <property type="project" value="UniProtKB-KW"/>
</dbReference>
<dbReference type="Gene3D" id="2.40.330.10">
    <property type="entry name" value="DNA-binding pseudobarrel domain"/>
    <property type="match status" value="1"/>
</dbReference>
<dbReference type="PROSITE" id="PS50863">
    <property type="entry name" value="B3"/>
    <property type="match status" value="1"/>
</dbReference>
<evidence type="ECO:0000256" key="3">
    <source>
        <dbReference type="ARBA" id="ARBA00023125"/>
    </source>
</evidence>
<sequence>METRELSQECEAALTLLQMPLYDEEEQRKSSSSSSSSSQNPKPVVLPSHPGHAQLLNLSLRNFDPPDYPPVMSLMGLIGDCSVPYRKKLTKTDMRHDQARLSINKDYAEKSLLILLNEDEVIEKGIPVTVYDIKGGIYNMNFRVWSKNKSMYVLMKGWKNFCIQHKLRHHDDFLIFVTLWMFRHVQTGKLCFIVSPETSPPLLEPSKRRRTVKKDIEEVTNLD</sequence>
<dbReference type="EMBL" id="OIVN01001702">
    <property type="protein sequence ID" value="SPC96775.1"/>
    <property type="molecule type" value="Genomic_DNA"/>
</dbReference>
<keyword evidence="3" id="KW-0238">DNA-binding</keyword>
<organism evidence="8">
    <name type="scientific">Fagus sylvatica</name>
    <name type="common">Beechnut</name>
    <dbReference type="NCBI Taxonomy" id="28930"/>
    <lineage>
        <taxon>Eukaryota</taxon>
        <taxon>Viridiplantae</taxon>
        <taxon>Streptophyta</taxon>
        <taxon>Embryophyta</taxon>
        <taxon>Tracheophyta</taxon>
        <taxon>Spermatophyta</taxon>
        <taxon>Magnoliopsida</taxon>
        <taxon>eudicotyledons</taxon>
        <taxon>Gunneridae</taxon>
        <taxon>Pentapetalae</taxon>
        <taxon>rosids</taxon>
        <taxon>fabids</taxon>
        <taxon>Fagales</taxon>
        <taxon>Fagaceae</taxon>
        <taxon>Fagus</taxon>
    </lineage>
</organism>
<feature type="region of interest" description="Disordered" evidence="6">
    <location>
        <begin position="18"/>
        <end position="48"/>
    </location>
</feature>
<evidence type="ECO:0000256" key="1">
    <source>
        <dbReference type="ARBA" id="ARBA00004123"/>
    </source>
</evidence>
<dbReference type="Pfam" id="PF02362">
    <property type="entry name" value="B3"/>
    <property type="match status" value="1"/>
</dbReference>
<dbReference type="InterPro" id="IPR003340">
    <property type="entry name" value="B3_DNA-bd"/>
</dbReference>
<dbReference type="PANTHER" id="PTHR31541:SF28">
    <property type="entry name" value="TF-B3 DOMAIN-CONTAINING PROTEIN"/>
    <property type="match status" value="1"/>
</dbReference>
<keyword evidence="4" id="KW-0804">Transcription</keyword>
<name>A0A2N9GBB1_FAGSY</name>
<evidence type="ECO:0000256" key="6">
    <source>
        <dbReference type="SAM" id="MobiDB-lite"/>
    </source>
</evidence>
<protein>
    <recommendedName>
        <fullName evidence="7">TF-B3 domain-containing protein</fullName>
    </recommendedName>
</protein>
<comment type="subcellular location">
    <subcellularLocation>
        <location evidence="1">Nucleus</location>
    </subcellularLocation>
</comment>
<dbReference type="CDD" id="cd10017">
    <property type="entry name" value="B3_DNA"/>
    <property type="match status" value="1"/>
</dbReference>
<evidence type="ECO:0000256" key="4">
    <source>
        <dbReference type="ARBA" id="ARBA00023163"/>
    </source>
</evidence>
<evidence type="ECO:0000256" key="2">
    <source>
        <dbReference type="ARBA" id="ARBA00023015"/>
    </source>
</evidence>
<dbReference type="InterPro" id="IPR005508">
    <property type="entry name" value="At2g31720-like"/>
</dbReference>
<dbReference type="InterPro" id="IPR015300">
    <property type="entry name" value="DNA-bd_pseudobarrel_sf"/>
</dbReference>
<feature type="domain" description="TF-B3" evidence="7">
    <location>
        <begin position="86"/>
        <end position="198"/>
    </location>
</feature>
<dbReference type="SUPFAM" id="SSF101936">
    <property type="entry name" value="DNA-binding pseudobarrel domain"/>
    <property type="match status" value="1"/>
</dbReference>